<organism evidence="3">
    <name type="scientific">Noctiluca scintillans</name>
    <name type="common">Sea sparkle</name>
    <name type="synonym">Red tide dinoflagellate</name>
    <dbReference type="NCBI Taxonomy" id="2966"/>
    <lineage>
        <taxon>Eukaryota</taxon>
        <taxon>Sar</taxon>
        <taxon>Alveolata</taxon>
        <taxon>Dinophyceae</taxon>
        <taxon>Noctilucales</taxon>
        <taxon>Noctilucaceae</taxon>
        <taxon>Noctiluca</taxon>
    </lineage>
</organism>
<evidence type="ECO:0000256" key="1">
    <source>
        <dbReference type="SAM" id="MobiDB-lite"/>
    </source>
</evidence>
<feature type="domain" description="PDZ" evidence="2">
    <location>
        <begin position="110"/>
        <end position="185"/>
    </location>
</feature>
<evidence type="ECO:0000259" key="2">
    <source>
        <dbReference type="SMART" id="SM00228"/>
    </source>
</evidence>
<name>A0A7S1AJU8_NOCSC</name>
<feature type="region of interest" description="Disordered" evidence="1">
    <location>
        <begin position="1"/>
        <end position="35"/>
    </location>
</feature>
<proteinExistence type="predicted"/>
<dbReference type="InterPro" id="IPR001478">
    <property type="entry name" value="PDZ"/>
</dbReference>
<sequence length="257" mass="28079">MLCGDFGSKRSEEESQPSVAQLVPTSRTLDDSDEEGGLVVVSKAQRLLSQPVSRSSGDHGLASQSICCKSRSPRALEFDEQENSGESSEDECRWERRRLQTGVAARIVIYAEGVSPQEDMAFRDGANGRIVVAGVRRMGLAWLAGVSVKDVLVSIDGKKDFLGMSAKEVYDRLTSPCTLVLLGFVGKLMAEVRLSPFNDGCGLSWEEVAEWENAELMDEVVFQPSPPFYGIVPRSLDKDSAERGGEPVGPPDFFIRL</sequence>
<dbReference type="EMBL" id="HBFQ01042777">
    <property type="protein sequence ID" value="CAD8855939.1"/>
    <property type="molecule type" value="Transcribed_RNA"/>
</dbReference>
<dbReference type="AlphaFoldDB" id="A0A7S1AJU8"/>
<feature type="compositionally biased region" description="Polar residues" evidence="1">
    <location>
        <begin position="16"/>
        <end position="27"/>
    </location>
</feature>
<evidence type="ECO:0000313" key="3">
    <source>
        <dbReference type="EMBL" id="CAD8855939.1"/>
    </source>
</evidence>
<accession>A0A7S1AJU8</accession>
<gene>
    <name evidence="3" type="ORF">NSCI0253_LOCUS30291</name>
</gene>
<dbReference type="SMART" id="SM00228">
    <property type="entry name" value="PDZ"/>
    <property type="match status" value="1"/>
</dbReference>
<dbReference type="SUPFAM" id="SSF50156">
    <property type="entry name" value="PDZ domain-like"/>
    <property type="match status" value="1"/>
</dbReference>
<dbReference type="InterPro" id="IPR036034">
    <property type="entry name" value="PDZ_sf"/>
</dbReference>
<reference evidence="3" key="1">
    <citation type="submission" date="2021-01" db="EMBL/GenBank/DDBJ databases">
        <authorList>
            <person name="Corre E."/>
            <person name="Pelletier E."/>
            <person name="Niang G."/>
            <person name="Scheremetjew M."/>
            <person name="Finn R."/>
            <person name="Kale V."/>
            <person name="Holt S."/>
            <person name="Cochrane G."/>
            <person name="Meng A."/>
            <person name="Brown T."/>
            <person name="Cohen L."/>
        </authorList>
    </citation>
    <scope>NUCLEOTIDE SEQUENCE</scope>
</reference>
<protein>
    <recommendedName>
        <fullName evidence="2">PDZ domain-containing protein</fullName>
    </recommendedName>
</protein>